<keyword evidence="2" id="KW-1185">Reference proteome</keyword>
<reference evidence="2" key="1">
    <citation type="journal article" date="2017" name="Nat. Ecol. Evol.">
        <title>Genome expansion and lineage-specific genetic innovations in the forest pathogenic fungi Armillaria.</title>
        <authorList>
            <person name="Sipos G."/>
            <person name="Prasanna A.N."/>
            <person name="Walter M.C."/>
            <person name="O'Connor E."/>
            <person name="Balint B."/>
            <person name="Krizsan K."/>
            <person name="Kiss B."/>
            <person name="Hess J."/>
            <person name="Varga T."/>
            <person name="Slot J."/>
            <person name="Riley R."/>
            <person name="Boka B."/>
            <person name="Rigling D."/>
            <person name="Barry K."/>
            <person name="Lee J."/>
            <person name="Mihaltcheva S."/>
            <person name="LaButti K."/>
            <person name="Lipzen A."/>
            <person name="Waldron R."/>
            <person name="Moloney N.M."/>
            <person name="Sperisen C."/>
            <person name="Kredics L."/>
            <person name="Vagvoelgyi C."/>
            <person name="Patrignani A."/>
            <person name="Fitzpatrick D."/>
            <person name="Nagy I."/>
            <person name="Doyle S."/>
            <person name="Anderson J.B."/>
            <person name="Grigoriev I.V."/>
            <person name="Gueldener U."/>
            <person name="Muensterkoetter M."/>
            <person name="Nagy L.G."/>
        </authorList>
    </citation>
    <scope>NUCLEOTIDE SEQUENCE [LARGE SCALE GENOMIC DNA]</scope>
    <source>
        <strain evidence="2">Ar21-2</strain>
    </source>
</reference>
<dbReference type="Proteomes" id="UP000217790">
    <property type="component" value="Unassembled WGS sequence"/>
</dbReference>
<proteinExistence type="predicted"/>
<dbReference type="AlphaFoldDB" id="A0A2H3DVM9"/>
<dbReference type="EMBL" id="KZ293653">
    <property type="protein sequence ID" value="PBK94878.1"/>
    <property type="molecule type" value="Genomic_DNA"/>
</dbReference>
<accession>A0A2H3DVM9</accession>
<evidence type="ECO:0000313" key="1">
    <source>
        <dbReference type="EMBL" id="PBK94878.1"/>
    </source>
</evidence>
<sequence length="166" mass="18957">MIESGCGQGHLPQTVKVIYYTTTRRDSARRTQIYAGGRYTYRIVAKLILLVQYLFSMINWIARISEEQNKGYGIGNDGQQLQRPKRITDRKAKKATGVLSKHPKECIAHARWSPHSSSTKNLPRRPNAHEFYRDKGKTSEHFPTPTMMLLNDDAIKVASIKSIIKL</sequence>
<name>A0A2H3DVM9_ARMGA</name>
<dbReference type="InParanoid" id="A0A2H3DVM9"/>
<dbReference type="OrthoDB" id="10533802at2759"/>
<evidence type="ECO:0000313" key="2">
    <source>
        <dbReference type="Proteomes" id="UP000217790"/>
    </source>
</evidence>
<organism evidence="1 2">
    <name type="scientific">Armillaria gallica</name>
    <name type="common">Bulbous honey fungus</name>
    <name type="synonym">Armillaria bulbosa</name>
    <dbReference type="NCBI Taxonomy" id="47427"/>
    <lineage>
        <taxon>Eukaryota</taxon>
        <taxon>Fungi</taxon>
        <taxon>Dikarya</taxon>
        <taxon>Basidiomycota</taxon>
        <taxon>Agaricomycotina</taxon>
        <taxon>Agaricomycetes</taxon>
        <taxon>Agaricomycetidae</taxon>
        <taxon>Agaricales</taxon>
        <taxon>Marasmiineae</taxon>
        <taxon>Physalacriaceae</taxon>
        <taxon>Armillaria</taxon>
    </lineage>
</organism>
<gene>
    <name evidence="1" type="ORF">ARMGADRAFT_1029224</name>
</gene>
<protein>
    <submittedName>
        <fullName evidence="1">Uncharacterized protein</fullName>
    </submittedName>
</protein>